<keyword evidence="4" id="KW-1185">Reference proteome</keyword>
<evidence type="ECO:0000256" key="2">
    <source>
        <dbReference type="SAM" id="MobiDB-lite"/>
    </source>
</evidence>
<name>A0AAD8JR41_TARER</name>
<organism evidence="3 4">
    <name type="scientific">Tagetes erecta</name>
    <name type="common">African marigold</name>
    <dbReference type="NCBI Taxonomy" id="13708"/>
    <lineage>
        <taxon>Eukaryota</taxon>
        <taxon>Viridiplantae</taxon>
        <taxon>Streptophyta</taxon>
        <taxon>Embryophyta</taxon>
        <taxon>Tracheophyta</taxon>
        <taxon>Spermatophyta</taxon>
        <taxon>Magnoliopsida</taxon>
        <taxon>eudicotyledons</taxon>
        <taxon>Gunneridae</taxon>
        <taxon>Pentapetalae</taxon>
        <taxon>asterids</taxon>
        <taxon>campanulids</taxon>
        <taxon>Asterales</taxon>
        <taxon>Asteraceae</taxon>
        <taxon>Asteroideae</taxon>
        <taxon>Heliantheae alliance</taxon>
        <taxon>Tageteae</taxon>
        <taxon>Tagetes</taxon>
    </lineage>
</organism>
<accession>A0AAD8JR41</accession>
<dbReference type="Proteomes" id="UP001229421">
    <property type="component" value="Unassembled WGS sequence"/>
</dbReference>
<evidence type="ECO:0000313" key="4">
    <source>
        <dbReference type="Proteomes" id="UP001229421"/>
    </source>
</evidence>
<feature type="compositionally biased region" description="Basic and acidic residues" evidence="2">
    <location>
        <begin position="312"/>
        <end position="326"/>
    </location>
</feature>
<feature type="compositionally biased region" description="Basic and acidic residues" evidence="2">
    <location>
        <begin position="230"/>
        <end position="239"/>
    </location>
</feature>
<keyword evidence="1" id="KW-0175">Coiled coil</keyword>
<gene>
    <name evidence="3" type="ORF">QVD17_35776</name>
</gene>
<reference evidence="3" key="1">
    <citation type="journal article" date="2023" name="bioRxiv">
        <title>Improved chromosome-level genome assembly for marigold (Tagetes erecta).</title>
        <authorList>
            <person name="Jiang F."/>
            <person name="Yuan L."/>
            <person name="Wang S."/>
            <person name="Wang H."/>
            <person name="Xu D."/>
            <person name="Wang A."/>
            <person name="Fan W."/>
        </authorList>
    </citation>
    <scope>NUCLEOTIDE SEQUENCE</scope>
    <source>
        <strain evidence="3">WSJ</strain>
        <tissue evidence="3">Leaf</tissue>
    </source>
</reference>
<dbReference type="AlphaFoldDB" id="A0AAD8JR41"/>
<sequence length="568" mass="63068">MEKGKSHSPPDDSNSNEYAERLAENVEGFKQCIEVMFEEIETDEKFDTITAESYEEKKCYMKAHLLELSSIHNSLADQHARLIDKVSKNYPSLLQNQHLGSSGLTYSQAIQMQAPIITSGFDAFWHPSGSDFELSSLEAPMPSVNKPPVPSVSDDFKVHIITEPGCGGFYLYKGEGPSDFGSEPFVSSVNKPPAPPVSDVALEVNETKDPDSESSVSSVNKPEVPPDDALEVKETKDSDADSSMSSVNKPEVPPDDPLKVEKSKDSGSQSSISSVNEPEVPPDDALKVEETGDYGSESSIPSANEPEVPPDDALKVEETKDSEKECSMSCANKPAVPLVNDDALKTEETKGSGSEHKVLLGKISDLEEEVVSLKQNIQSLAEENNELNLEIDEIVADVRLYMSGTKLEMETKEEELESIKELAIMLDEQTSTVLEQKRTNQSKHFSKVNELKMEMKQYMTEISQLKSTHENQEKAWNGVIGQLKNDDEEKRVLVDKLSKSLNEKDDQLEILRNEQRSQDVLIEELKTELNSVKSKNLGVLSSFDSVQKLTDEFKLTMKELDSVLDKHQ</sequence>
<feature type="region of interest" description="Disordered" evidence="2">
    <location>
        <begin position="205"/>
        <end position="329"/>
    </location>
</feature>
<evidence type="ECO:0000313" key="3">
    <source>
        <dbReference type="EMBL" id="KAK1409250.1"/>
    </source>
</evidence>
<evidence type="ECO:0000256" key="1">
    <source>
        <dbReference type="SAM" id="Coils"/>
    </source>
</evidence>
<evidence type="ECO:0008006" key="5">
    <source>
        <dbReference type="Google" id="ProtNLM"/>
    </source>
</evidence>
<feature type="coiled-coil region" evidence="1">
    <location>
        <begin position="356"/>
        <end position="528"/>
    </location>
</feature>
<protein>
    <recommendedName>
        <fullName evidence="5">NAB domain-containing protein</fullName>
    </recommendedName>
</protein>
<feature type="compositionally biased region" description="Basic and acidic residues" evidence="2">
    <location>
        <begin position="256"/>
        <end position="265"/>
    </location>
</feature>
<proteinExistence type="predicted"/>
<dbReference type="EMBL" id="JAUHHV010000010">
    <property type="protein sequence ID" value="KAK1409250.1"/>
    <property type="molecule type" value="Genomic_DNA"/>
</dbReference>
<comment type="caution">
    <text evidence="3">The sequence shown here is derived from an EMBL/GenBank/DDBJ whole genome shotgun (WGS) entry which is preliminary data.</text>
</comment>